<comment type="cofactor">
    <cofactor evidence="1">
        <name>[4Fe-4S] cluster</name>
        <dbReference type="ChEBI" id="CHEBI:49883"/>
    </cofactor>
</comment>
<dbReference type="InterPro" id="IPR002817">
    <property type="entry name" value="ThiC/BzaA/B"/>
</dbReference>
<keyword evidence="4" id="KW-0479">Metal-binding</keyword>
<dbReference type="GO" id="GO:0009228">
    <property type="term" value="P:thiamine biosynthetic process"/>
    <property type="evidence" value="ECO:0007669"/>
    <property type="project" value="InterPro"/>
</dbReference>
<keyword evidence="2" id="KW-0004">4Fe-4S</keyword>
<dbReference type="PANTHER" id="PTHR30557">
    <property type="entry name" value="THIAMINE BIOSYNTHESIS PROTEIN THIC"/>
    <property type="match status" value="1"/>
</dbReference>
<keyword evidence="3" id="KW-0949">S-adenosyl-L-methionine</keyword>
<evidence type="ECO:0000256" key="3">
    <source>
        <dbReference type="ARBA" id="ARBA00022691"/>
    </source>
</evidence>
<dbReference type="AlphaFoldDB" id="A0A4Y7KY31"/>
<name>A0A4Y7KY31_PAPSO</name>
<evidence type="ECO:0000256" key="1">
    <source>
        <dbReference type="ARBA" id="ARBA00001966"/>
    </source>
</evidence>
<protein>
    <submittedName>
        <fullName evidence="9">Uncharacterized protein</fullName>
    </submittedName>
</protein>
<evidence type="ECO:0000256" key="4">
    <source>
        <dbReference type="ARBA" id="ARBA00022723"/>
    </source>
</evidence>
<dbReference type="Proteomes" id="UP000316621">
    <property type="component" value="Chromosome 9"/>
</dbReference>
<dbReference type="Pfam" id="PF01964">
    <property type="entry name" value="ThiC_Rad_SAM"/>
    <property type="match status" value="1"/>
</dbReference>
<proteinExistence type="predicted"/>
<dbReference type="InterPro" id="IPR038521">
    <property type="entry name" value="ThiC/Bza_core_dom"/>
</dbReference>
<keyword evidence="10" id="KW-1185">Reference proteome</keyword>
<evidence type="ECO:0000256" key="5">
    <source>
        <dbReference type="ARBA" id="ARBA00022833"/>
    </source>
</evidence>
<dbReference type="Gramene" id="RZC78233">
    <property type="protein sequence ID" value="RZC78233"/>
    <property type="gene ID" value="C5167_002443"/>
</dbReference>
<sequence>MNFVALSNLKSRCILRDYMYSRYDFSSHQNGAWLITWRILLMSTGMISSTSVINIEVALSIVDGLRPGSIYDADDTAQFAELLTQEELTRRAWEKDVQVMNEGPGHIPLHKIPENMDNKSTRQKI</sequence>
<evidence type="ECO:0000256" key="6">
    <source>
        <dbReference type="ARBA" id="ARBA00023004"/>
    </source>
</evidence>
<keyword evidence="7" id="KW-0411">Iron-sulfur</keyword>
<dbReference type="GO" id="GO:0046872">
    <property type="term" value="F:metal ion binding"/>
    <property type="evidence" value="ECO:0007669"/>
    <property type="project" value="UniProtKB-KW"/>
</dbReference>
<reference evidence="9 10" key="1">
    <citation type="journal article" date="2018" name="Science">
        <title>The opium poppy genome and morphinan production.</title>
        <authorList>
            <person name="Guo L."/>
            <person name="Winzer T."/>
            <person name="Yang X."/>
            <person name="Li Y."/>
            <person name="Ning Z."/>
            <person name="He Z."/>
            <person name="Teodor R."/>
            <person name="Lu Y."/>
            <person name="Bowser T.A."/>
            <person name="Graham I.A."/>
            <person name="Ye K."/>
        </authorList>
    </citation>
    <scope>NUCLEOTIDE SEQUENCE [LARGE SCALE GENOMIC DNA]</scope>
    <source>
        <strain evidence="10">cv. HN1</strain>
        <tissue evidence="9">Leaves</tissue>
    </source>
</reference>
<dbReference type="Gene3D" id="3.20.20.540">
    <property type="entry name" value="Radical SAM ThiC family, central domain"/>
    <property type="match status" value="1"/>
</dbReference>
<organism evidence="9 10">
    <name type="scientific">Papaver somniferum</name>
    <name type="common">Opium poppy</name>
    <dbReference type="NCBI Taxonomy" id="3469"/>
    <lineage>
        <taxon>Eukaryota</taxon>
        <taxon>Viridiplantae</taxon>
        <taxon>Streptophyta</taxon>
        <taxon>Embryophyta</taxon>
        <taxon>Tracheophyta</taxon>
        <taxon>Spermatophyta</taxon>
        <taxon>Magnoliopsida</taxon>
        <taxon>Ranunculales</taxon>
        <taxon>Papaveraceae</taxon>
        <taxon>Papaveroideae</taxon>
        <taxon>Papaver</taxon>
    </lineage>
</organism>
<accession>A0A4Y7KY31</accession>
<evidence type="ECO:0000313" key="9">
    <source>
        <dbReference type="EMBL" id="RZC78233.1"/>
    </source>
</evidence>
<dbReference type="GO" id="GO:0016829">
    <property type="term" value="F:lyase activity"/>
    <property type="evidence" value="ECO:0007669"/>
    <property type="project" value="UniProtKB-KW"/>
</dbReference>
<keyword evidence="8" id="KW-0456">Lyase</keyword>
<evidence type="ECO:0000256" key="7">
    <source>
        <dbReference type="ARBA" id="ARBA00023014"/>
    </source>
</evidence>
<evidence type="ECO:0000256" key="8">
    <source>
        <dbReference type="ARBA" id="ARBA00023239"/>
    </source>
</evidence>
<dbReference type="GO" id="GO:0051539">
    <property type="term" value="F:4 iron, 4 sulfur cluster binding"/>
    <property type="evidence" value="ECO:0007669"/>
    <property type="project" value="UniProtKB-KW"/>
</dbReference>
<dbReference type="PANTHER" id="PTHR30557:SF1">
    <property type="entry name" value="PHOSPHOMETHYLPYRIMIDINE SYNTHASE, CHLOROPLASTIC"/>
    <property type="match status" value="1"/>
</dbReference>
<gene>
    <name evidence="9" type="ORF">C5167_002443</name>
</gene>
<evidence type="ECO:0000256" key="2">
    <source>
        <dbReference type="ARBA" id="ARBA00022485"/>
    </source>
</evidence>
<dbReference type="STRING" id="3469.A0A4Y7KY31"/>
<dbReference type="EMBL" id="CM010723">
    <property type="protein sequence ID" value="RZC78233.1"/>
    <property type="molecule type" value="Genomic_DNA"/>
</dbReference>
<keyword evidence="6" id="KW-0408">Iron</keyword>
<keyword evidence="5" id="KW-0862">Zinc</keyword>
<evidence type="ECO:0000313" key="10">
    <source>
        <dbReference type="Proteomes" id="UP000316621"/>
    </source>
</evidence>